<dbReference type="PANTHER" id="PTHR43639">
    <property type="entry name" value="OXIDOREDUCTASE, SHORT-CHAIN DEHYDROGENASE/REDUCTASE FAMILY (AFU_ORTHOLOGUE AFUA_5G02870)"/>
    <property type="match status" value="1"/>
</dbReference>
<dbReference type="AlphaFoldDB" id="A0A6A5X8K6"/>
<dbReference type="RefSeq" id="XP_033377627.1">
    <property type="nucleotide sequence ID" value="XM_033529573.1"/>
</dbReference>
<dbReference type="Proteomes" id="UP000799778">
    <property type="component" value="Unassembled WGS sequence"/>
</dbReference>
<keyword evidence="2" id="KW-0521">NADP</keyword>
<proteinExistence type="inferred from homology"/>
<dbReference type="InterPro" id="IPR020904">
    <property type="entry name" value="Sc_DH/Rdtase_CS"/>
</dbReference>
<dbReference type="OrthoDB" id="5840532at2759"/>
<dbReference type="SUPFAM" id="SSF51735">
    <property type="entry name" value="NAD(P)-binding Rossmann-fold domains"/>
    <property type="match status" value="1"/>
</dbReference>
<dbReference type="PRINTS" id="PR00081">
    <property type="entry name" value="GDHRDH"/>
</dbReference>
<dbReference type="PROSITE" id="PS00061">
    <property type="entry name" value="ADH_SHORT"/>
    <property type="match status" value="1"/>
</dbReference>
<dbReference type="PANTHER" id="PTHR43639:SF1">
    <property type="entry name" value="SHORT-CHAIN DEHYDROGENASE_REDUCTASE FAMILY PROTEIN"/>
    <property type="match status" value="1"/>
</dbReference>
<dbReference type="PRINTS" id="PR00080">
    <property type="entry name" value="SDRFAMILY"/>
</dbReference>
<evidence type="ECO:0000313" key="5">
    <source>
        <dbReference type="Proteomes" id="UP000799778"/>
    </source>
</evidence>
<evidence type="ECO:0000313" key="4">
    <source>
        <dbReference type="EMBL" id="KAF2009288.1"/>
    </source>
</evidence>
<dbReference type="GO" id="GO:0016491">
    <property type="term" value="F:oxidoreductase activity"/>
    <property type="evidence" value="ECO:0007669"/>
    <property type="project" value="UniProtKB-KW"/>
</dbReference>
<dbReference type="EMBL" id="ML978079">
    <property type="protein sequence ID" value="KAF2009288.1"/>
    <property type="molecule type" value="Genomic_DNA"/>
</dbReference>
<dbReference type="InterPro" id="IPR036291">
    <property type="entry name" value="NAD(P)-bd_dom_sf"/>
</dbReference>
<gene>
    <name evidence="4" type="ORF">BU24DRAFT_428827</name>
</gene>
<keyword evidence="5" id="KW-1185">Reference proteome</keyword>
<dbReference type="Pfam" id="PF13561">
    <property type="entry name" value="adh_short_C2"/>
    <property type="match status" value="1"/>
</dbReference>
<name>A0A6A5X8K6_9PLEO</name>
<evidence type="ECO:0000256" key="2">
    <source>
        <dbReference type="ARBA" id="ARBA00022857"/>
    </source>
</evidence>
<accession>A0A6A5X8K6</accession>
<protein>
    <submittedName>
        <fullName evidence="4">3-oxoacyl-reductase</fullName>
    </submittedName>
</protein>
<evidence type="ECO:0000256" key="1">
    <source>
        <dbReference type="ARBA" id="ARBA00006484"/>
    </source>
</evidence>
<evidence type="ECO:0000256" key="3">
    <source>
        <dbReference type="ARBA" id="ARBA00023002"/>
    </source>
</evidence>
<dbReference type="GeneID" id="54286970"/>
<keyword evidence="3" id="KW-0560">Oxidoreductase</keyword>
<dbReference type="Gene3D" id="3.40.50.720">
    <property type="entry name" value="NAD(P)-binding Rossmann-like Domain"/>
    <property type="match status" value="1"/>
</dbReference>
<reference evidence="4" key="1">
    <citation type="journal article" date="2020" name="Stud. Mycol.">
        <title>101 Dothideomycetes genomes: a test case for predicting lifestyles and emergence of pathogens.</title>
        <authorList>
            <person name="Haridas S."/>
            <person name="Albert R."/>
            <person name="Binder M."/>
            <person name="Bloem J."/>
            <person name="Labutti K."/>
            <person name="Salamov A."/>
            <person name="Andreopoulos B."/>
            <person name="Baker S."/>
            <person name="Barry K."/>
            <person name="Bills G."/>
            <person name="Bluhm B."/>
            <person name="Cannon C."/>
            <person name="Castanera R."/>
            <person name="Culley D."/>
            <person name="Daum C."/>
            <person name="Ezra D."/>
            <person name="Gonzalez J."/>
            <person name="Henrissat B."/>
            <person name="Kuo A."/>
            <person name="Liang C."/>
            <person name="Lipzen A."/>
            <person name="Lutzoni F."/>
            <person name="Magnuson J."/>
            <person name="Mondo S."/>
            <person name="Nolan M."/>
            <person name="Ohm R."/>
            <person name="Pangilinan J."/>
            <person name="Park H.-J."/>
            <person name="Ramirez L."/>
            <person name="Alfaro M."/>
            <person name="Sun H."/>
            <person name="Tritt A."/>
            <person name="Yoshinaga Y."/>
            <person name="Zwiers L.-H."/>
            <person name="Turgeon B."/>
            <person name="Goodwin S."/>
            <person name="Spatafora J."/>
            <person name="Crous P."/>
            <person name="Grigoriev I."/>
        </authorList>
    </citation>
    <scope>NUCLEOTIDE SEQUENCE</scope>
    <source>
        <strain evidence="4">CBS 175.79</strain>
    </source>
</reference>
<comment type="similarity">
    <text evidence="1">Belongs to the short-chain dehydrogenases/reductases (SDR) family.</text>
</comment>
<sequence>MSAQRNLNVLITGGARGIGRGLVRHFLETGNQVYVLDSNKDEFQAKLFRKWAATSPDHLYTRTCDLSDRAQIKTEVKSMAEVFGGKLDVLINNAFATPHIWSDERTMEDESEDIMAEWDIKIAVGLSAPFLLSRLCTPLLEAGGTKSSPGCIINISSTRAYQSELNHEAYSAAKAGLLGLTQSMAVSLGHRHKIRVNAVIPGWINVENENRGADEKGIKWEDGLSREDMAWHPAGRVGKVEDVVKAVEYLVGAEFVTGQEITIDGGVGRKMVYPE</sequence>
<dbReference type="InterPro" id="IPR002347">
    <property type="entry name" value="SDR_fam"/>
</dbReference>
<organism evidence="4 5">
    <name type="scientific">Aaosphaeria arxii CBS 175.79</name>
    <dbReference type="NCBI Taxonomy" id="1450172"/>
    <lineage>
        <taxon>Eukaryota</taxon>
        <taxon>Fungi</taxon>
        <taxon>Dikarya</taxon>
        <taxon>Ascomycota</taxon>
        <taxon>Pezizomycotina</taxon>
        <taxon>Dothideomycetes</taxon>
        <taxon>Pleosporomycetidae</taxon>
        <taxon>Pleosporales</taxon>
        <taxon>Pleosporales incertae sedis</taxon>
        <taxon>Aaosphaeria</taxon>
    </lineage>
</organism>